<protein>
    <submittedName>
        <fullName evidence="1">Uncharacterized protein</fullName>
    </submittedName>
</protein>
<dbReference type="Proteomes" id="UP000265930">
    <property type="component" value="Unassembled WGS sequence"/>
</dbReference>
<proteinExistence type="predicted"/>
<organism evidence="1 2">
    <name type="scientific">Clostridium chromiireducens</name>
    <dbReference type="NCBI Taxonomy" id="225345"/>
    <lineage>
        <taxon>Bacteria</taxon>
        <taxon>Bacillati</taxon>
        <taxon>Bacillota</taxon>
        <taxon>Clostridia</taxon>
        <taxon>Eubacteriales</taxon>
        <taxon>Clostridiaceae</taxon>
        <taxon>Clostridium</taxon>
    </lineage>
</organism>
<gene>
    <name evidence="1" type="ORF">D2A34_22020</name>
</gene>
<name>A0A399IIN1_9CLOT</name>
<dbReference type="AlphaFoldDB" id="A0A399IIN1"/>
<evidence type="ECO:0000313" key="2">
    <source>
        <dbReference type="Proteomes" id="UP000265930"/>
    </source>
</evidence>
<comment type="caution">
    <text evidence="1">The sequence shown here is derived from an EMBL/GenBank/DDBJ whole genome shotgun (WGS) entry which is preliminary data.</text>
</comment>
<sequence>MKELIQKLREIYADTNFIESNRDGHKVLIYDNEELEWDEQFISVVIELAQECLSPEELKHFTFLYDYLNEISMCNSTEQVFSLDYIKSERSECIRKQLELFDLVTVDVNINVKTTNKLISKVVENLKFKSKQEPETFIIASHF</sequence>
<dbReference type="RefSeq" id="WP_119367949.1">
    <property type="nucleotide sequence ID" value="NZ_QXDJ01000006.1"/>
</dbReference>
<reference evidence="1 2" key="1">
    <citation type="submission" date="2018-08" db="EMBL/GenBank/DDBJ databases">
        <title>Genome of Clostridium chromiireducens C1, DSM12136.</title>
        <authorList>
            <person name="Xing M."/>
            <person name="Wei Y."/>
            <person name="Ang E.L."/>
            <person name="Zhao H."/>
            <person name="Zhang Y."/>
        </authorList>
    </citation>
    <scope>NUCLEOTIDE SEQUENCE [LARGE SCALE GENOMIC DNA]</scope>
    <source>
        <strain evidence="1 2">C1</strain>
    </source>
</reference>
<dbReference type="EMBL" id="QXDJ01000006">
    <property type="protein sequence ID" value="RII32874.1"/>
    <property type="molecule type" value="Genomic_DNA"/>
</dbReference>
<accession>A0A399IIN1</accession>
<evidence type="ECO:0000313" key="1">
    <source>
        <dbReference type="EMBL" id="RII32874.1"/>
    </source>
</evidence>